<accession>A0ABR2WHG8</accession>
<proteinExistence type="predicted"/>
<comment type="caution">
    <text evidence="2">The sequence shown here is derived from an EMBL/GenBank/DDBJ whole genome shotgun (WGS) entry which is preliminary data.</text>
</comment>
<protein>
    <submittedName>
        <fullName evidence="2">Uncharacterized protein</fullName>
    </submittedName>
</protein>
<feature type="region of interest" description="Disordered" evidence="1">
    <location>
        <begin position="299"/>
        <end position="330"/>
    </location>
</feature>
<name>A0ABR2WHG8_9FUNG</name>
<dbReference type="Pfam" id="PF09741">
    <property type="entry name" value="DUF2045"/>
    <property type="match status" value="1"/>
</dbReference>
<dbReference type="PANTHER" id="PTHR21477:SF13">
    <property type="entry name" value="KIAA0930"/>
    <property type="match status" value="1"/>
</dbReference>
<feature type="compositionally biased region" description="Basic and acidic residues" evidence="1">
    <location>
        <begin position="299"/>
        <end position="309"/>
    </location>
</feature>
<sequence length="388" mass="44025">MTANLLQILNRLIEEKRDVSCLYTSSPLRHYASYAPLISSEIDETDLDAKDPRWEEYFVEFFLEKSDSRNDDLLFFVRQRQTSNRGLDPVFVKRKLAPPNPMPQLDDTVLWQDTFFLNLIVQLPCRLTVAVCKRNTDNIATPGLKTSMTCTWKHVSKRVYALPSKSRMDTKDSNWECSYPLIYYVIEDYDDMFEQLVIKEGEYLCVELAVGMPDGEDENPEESSDEESHVGKKTPSDNKITLFQGAASYSALLDLYRQKASNKIKSRFALGPSVPPTEYVMMRGPGAKGHAQVAITASVHEDKEPERPSGTKSYPPSPTSSNNRKNISPFSPANVIQSIKRLSSPSTLEKQLQEPVNLKCCMTFVNVPWKSIISDLITYARQKKVLIA</sequence>
<dbReference type="Proteomes" id="UP001479436">
    <property type="component" value="Unassembled WGS sequence"/>
</dbReference>
<gene>
    <name evidence="2" type="ORF">K7432_014529</name>
</gene>
<reference evidence="2 3" key="1">
    <citation type="submission" date="2023-04" db="EMBL/GenBank/DDBJ databases">
        <title>Genome of Basidiobolus ranarum AG-B5.</title>
        <authorList>
            <person name="Stajich J.E."/>
            <person name="Carter-House D."/>
            <person name="Gryganskyi A."/>
        </authorList>
    </citation>
    <scope>NUCLEOTIDE SEQUENCE [LARGE SCALE GENOMIC DNA]</scope>
    <source>
        <strain evidence="2 3">AG-B5</strain>
    </source>
</reference>
<dbReference type="EMBL" id="JASJQH010001679">
    <property type="protein sequence ID" value="KAK9760947.1"/>
    <property type="molecule type" value="Genomic_DNA"/>
</dbReference>
<evidence type="ECO:0000313" key="3">
    <source>
        <dbReference type="Proteomes" id="UP001479436"/>
    </source>
</evidence>
<keyword evidence="3" id="KW-1185">Reference proteome</keyword>
<dbReference type="InterPro" id="IPR019141">
    <property type="entry name" value="DUF2045"/>
</dbReference>
<dbReference type="PANTHER" id="PTHR21477">
    <property type="entry name" value="ZGC:172139"/>
    <property type="match status" value="1"/>
</dbReference>
<organism evidence="2 3">
    <name type="scientific">Basidiobolus ranarum</name>
    <dbReference type="NCBI Taxonomy" id="34480"/>
    <lineage>
        <taxon>Eukaryota</taxon>
        <taxon>Fungi</taxon>
        <taxon>Fungi incertae sedis</taxon>
        <taxon>Zoopagomycota</taxon>
        <taxon>Entomophthoromycotina</taxon>
        <taxon>Basidiobolomycetes</taxon>
        <taxon>Basidiobolales</taxon>
        <taxon>Basidiobolaceae</taxon>
        <taxon>Basidiobolus</taxon>
    </lineage>
</organism>
<evidence type="ECO:0000313" key="2">
    <source>
        <dbReference type="EMBL" id="KAK9760947.1"/>
    </source>
</evidence>
<feature type="compositionally biased region" description="Polar residues" evidence="1">
    <location>
        <begin position="310"/>
        <end position="330"/>
    </location>
</feature>
<feature type="compositionally biased region" description="Acidic residues" evidence="1">
    <location>
        <begin position="214"/>
        <end position="225"/>
    </location>
</feature>
<feature type="region of interest" description="Disordered" evidence="1">
    <location>
        <begin position="214"/>
        <end position="237"/>
    </location>
</feature>
<evidence type="ECO:0000256" key="1">
    <source>
        <dbReference type="SAM" id="MobiDB-lite"/>
    </source>
</evidence>
<feature type="compositionally biased region" description="Basic and acidic residues" evidence="1">
    <location>
        <begin position="226"/>
        <end position="236"/>
    </location>
</feature>